<organism evidence="1 2">
    <name type="scientific">Pseudomonas syringae pv. pisi</name>
    <dbReference type="NCBI Taxonomy" id="59510"/>
    <lineage>
        <taxon>Bacteria</taxon>
        <taxon>Pseudomonadati</taxon>
        <taxon>Pseudomonadota</taxon>
        <taxon>Gammaproteobacteria</taxon>
        <taxon>Pseudomonadales</taxon>
        <taxon>Pseudomonadaceae</taxon>
        <taxon>Pseudomonas</taxon>
        <taxon>Pseudomonas syringae</taxon>
    </lineage>
</organism>
<accession>A0A2V4PVL1</accession>
<comment type="caution">
    <text evidence="1">The sequence shown here is derived from an EMBL/GenBank/DDBJ whole genome shotgun (WGS) entry which is preliminary data.</text>
</comment>
<name>A0A2V4PVL1_PSESJ</name>
<evidence type="ECO:0000313" key="2">
    <source>
        <dbReference type="Proteomes" id="UP000276886"/>
    </source>
</evidence>
<dbReference type="AlphaFoldDB" id="A0A2V4PVL1"/>
<evidence type="ECO:0000313" key="1">
    <source>
        <dbReference type="EMBL" id="RMO30247.1"/>
    </source>
</evidence>
<reference evidence="1 2" key="1">
    <citation type="submission" date="2018-08" db="EMBL/GenBank/DDBJ databases">
        <title>Recombination of ecologically and evolutionarily significant loci maintains genetic cohesion in the Pseudomonas syringae species complex.</title>
        <authorList>
            <person name="Dillon M."/>
            <person name="Thakur S."/>
            <person name="Almeida R.N.D."/>
            <person name="Weir B.S."/>
            <person name="Guttman D.S."/>
        </authorList>
    </citation>
    <scope>NUCLEOTIDE SEQUENCE [LARGE SCALE GENOMIC DNA]</scope>
    <source>
        <strain evidence="1 2">ICMP 2788</strain>
    </source>
</reference>
<gene>
    <name evidence="1" type="ORF">ALQ44_01004</name>
</gene>
<proteinExistence type="predicted"/>
<dbReference type="Proteomes" id="UP000276886">
    <property type="component" value="Unassembled WGS sequence"/>
</dbReference>
<dbReference type="RefSeq" id="WP_110767946.1">
    <property type="nucleotide sequence ID" value="NZ_QJTX01000001.1"/>
</dbReference>
<dbReference type="EMBL" id="RBPQ01000079">
    <property type="protein sequence ID" value="RMO30247.1"/>
    <property type="molecule type" value="Genomic_DNA"/>
</dbReference>
<sequence>MKQELDAVVVNAGCLMFFPEPQRVSLKNDVLDSMLYVQLAASKQHSKFAEPEKWNETRLAAAQRFGWLPSANEHTSQPLPEESVETVWSCMTRALAPFVPAETLRHAEAFMRKVGNQSFTNEALHLLRSQTIQSGLNHAGKLQVSVLLQLAFVDTRQNLKLAQFQFATRQPLSSGFLFEVIEPTSVYGNIAVTVYAMQLFEQVYSQFRDGIDTALSSKRAGLIMSLGGSSDVWSG</sequence>
<protein>
    <submittedName>
        <fullName evidence="1">Uncharacterized protein</fullName>
    </submittedName>
</protein>